<dbReference type="RefSeq" id="WP_171419959.1">
    <property type="nucleotide sequence ID" value="NZ_JABFOR010000074.1"/>
</dbReference>
<dbReference type="EMBL" id="JABFOR010000074">
    <property type="protein sequence ID" value="NOJ74075.1"/>
    <property type="molecule type" value="Genomic_DNA"/>
</dbReference>
<comment type="caution">
    <text evidence="1">The sequence shown here is derived from an EMBL/GenBank/DDBJ whole genome shotgun (WGS) entry which is preliminary data.</text>
</comment>
<gene>
    <name evidence="1" type="ORF">HMI46_26555</name>
</gene>
<accession>A0AAP7A4H4</accession>
<evidence type="ECO:0000313" key="2">
    <source>
        <dbReference type="Proteomes" id="UP000552038"/>
    </source>
</evidence>
<organism evidence="1 2">
    <name type="scientific">Paenibacillus alvei</name>
    <name type="common">Bacillus alvei</name>
    <dbReference type="NCBI Taxonomy" id="44250"/>
    <lineage>
        <taxon>Bacteria</taxon>
        <taxon>Bacillati</taxon>
        <taxon>Bacillota</taxon>
        <taxon>Bacilli</taxon>
        <taxon>Bacillales</taxon>
        <taxon>Paenibacillaceae</taxon>
        <taxon>Paenibacillus</taxon>
    </lineage>
</organism>
<name>A0AAP7A4H4_PAEAL</name>
<proteinExistence type="predicted"/>
<sequence length="138" mass="15926">MATSQSKTIFETLGIDLDKPVTVCGSRNLEDSSKDLKIIIQGESEVFGGNDLKLRAALDLIESFDFKFQEEDDPYIREKTYIALIDRIGAMIKTYWSDPSMDKKMNIEAAKDFIEFFINEKMHEGREFKNLLDQEEEV</sequence>
<evidence type="ECO:0000313" key="1">
    <source>
        <dbReference type="EMBL" id="NOJ74075.1"/>
    </source>
</evidence>
<dbReference type="AlphaFoldDB" id="A0AAP7A4H4"/>
<reference evidence="1 2" key="1">
    <citation type="submission" date="2020-05" db="EMBL/GenBank/DDBJ databases">
        <title>Whole genome sequencing and identification of novel metabolites from Paenibacillus alvei strain JR949.</title>
        <authorList>
            <person name="Rajendhran J."/>
            <person name="Sree Pranav P."/>
            <person name="Mahalakshmi B."/>
            <person name="Karthikeyan R."/>
        </authorList>
    </citation>
    <scope>NUCLEOTIDE SEQUENCE [LARGE SCALE GENOMIC DNA]</scope>
    <source>
        <strain evidence="1 2">JR949</strain>
    </source>
</reference>
<dbReference type="Proteomes" id="UP000552038">
    <property type="component" value="Unassembled WGS sequence"/>
</dbReference>
<protein>
    <submittedName>
        <fullName evidence="1">Uncharacterized protein</fullName>
    </submittedName>
</protein>